<feature type="transmembrane region" description="Helical" evidence="1">
    <location>
        <begin position="122"/>
        <end position="139"/>
    </location>
</feature>
<organism evidence="3 4">
    <name type="scientific">Limnoglobus roseus</name>
    <dbReference type="NCBI Taxonomy" id="2598579"/>
    <lineage>
        <taxon>Bacteria</taxon>
        <taxon>Pseudomonadati</taxon>
        <taxon>Planctomycetota</taxon>
        <taxon>Planctomycetia</taxon>
        <taxon>Gemmatales</taxon>
        <taxon>Gemmataceae</taxon>
        <taxon>Limnoglobus</taxon>
    </lineage>
</organism>
<dbReference type="RefSeq" id="WP_149111556.1">
    <property type="nucleotide sequence ID" value="NZ_CP042425.1"/>
</dbReference>
<dbReference type="KEGG" id="lrs:PX52LOC_03860"/>
<keyword evidence="1" id="KW-0472">Membrane</keyword>
<dbReference type="OrthoDB" id="9804872at2"/>
<evidence type="ECO:0000256" key="1">
    <source>
        <dbReference type="SAM" id="Phobius"/>
    </source>
</evidence>
<feature type="transmembrane region" description="Helical" evidence="1">
    <location>
        <begin position="62"/>
        <end position="79"/>
    </location>
</feature>
<dbReference type="SMART" id="SM00460">
    <property type="entry name" value="TGc"/>
    <property type="match status" value="1"/>
</dbReference>
<dbReference type="PANTHER" id="PTHR42736:SF1">
    <property type="entry name" value="PROTEIN-GLUTAMINE GAMMA-GLUTAMYLTRANSFERASE"/>
    <property type="match status" value="1"/>
</dbReference>
<dbReference type="AlphaFoldDB" id="A0A5C1AE83"/>
<dbReference type="EMBL" id="CP042425">
    <property type="protein sequence ID" value="QEL16885.1"/>
    <property type="molecule type" value="Genomic_DNA"/>
</dbReference>
<evidence type="ECO:0000313" key="4">
    <source>
        <dbReference type="Proteomes" id="UP000324974"/>
    </source>
</evidence>
<feature type="domain" description="Transglutaminase-like" evidence="2">
    <location>
        <begin position="536"/>
        <end position="615"/>
    </location>
</feature>
<proteinExistence type="predicted"/>
<dbReference type="PANTHER" id="PTHR42736">
    <property type="entry name" value="PROTEIN-GLUTAMINE GAMMA-GLUTAMYLTRANSFERASE"/>
    <property type="match status" value="1"/>
</dbReference>
<name>A0A5C1AE83_9BACT</name>
<dbReference type="InterPro" id="IPR025403">
    <property type="entry name" value="TgpA-like_C"/>
</dbReference>
<feature type="transmembrane region" description="Helical" evidence="1">
    <location>
        <begin position="665"/>
        <end position="685"/>
    </location>
</feature>
<sequence length="790" mass="87284">MPTDFAFRFSTYLTLMLACACTGYAELEYLPEVSGFTGVVAVLMIVAFICDRRDWVMSLTNANVLGGGIVLLAILWFGYHYRRSDSLMNVLPWPAGGLPYVAALMMLLVPAKLFRPKHVGDWWALQGLGLSMVGVAGAMTDDGGFVVLMIAYAVAGVWSLTLFYIRRSAGHVPPPPPFEPVEGLRAVFSPQTYLPRWFFVARSRPTVAEPFAGIGQPTPTERLGRSHFVRAVRWVVVGGLITLPLFLISPRTDGLRWELFNSRMEVGLSGGAVDLGRTGELHPNSDPAFTVTVRHPDGTPGVLPEDKRFRVMAHHTYQYPKGQWTRSVLGQLFLPPRDAAAGPPTASSVLKFPDVGSQPIILEYLLDLKTPGHPQADPVYFTPGLPAPVVYETHGRYHYASNFNNGAFRILIDRTEGSRVSHYWQISRAVPDEPSAYFRLYEPDQQGSSARRALLELASYRIGAESKKLLERLIAEGKVSRAVGERRDPVSRMVHEDDQPAVAAAFEQHFATSGEYDYTLSLRRQNRAIDPIEDFLFNTKAGHCERFASGLVLMLRGVGIPAQFVLGYRGCEQLEVGQYLVRQDHAHAWAEALLSRKIPGTDDREWYWKALDPTATSSDTDASLQNIANTSKQGSRLFNLFITGLTPETQKQLIQDVQEFGEQNLWPAVGGLMLIFAGLAVVPLIRNRRRPTVAVAAVAIVDPVPWFTRLVELLTKHGHPWASGQTPAEFARSAAAWLNDRPQTPAVAGVPVAIADALDQSRYAGRTFTQEDANRVKADLLRLETALAAS</sequence>
<protein>
    <recommendedName>
        <fullName evidence="2">Transglutaminase-like domain-containing protein</fullName>
    </recommendedName>
</protein>
<dbReference type="Proteomes" id="UP000324974">
    <property type="component" value="Chromosome"/>
</dbReference>
<feature type="transmembrane region" description="Helical" evidence="1">
    <location>
        <begin position="145"/>
        <end position="165"/>
    </location>
</feature>
<feature type="transmembrane region" description="Helical" evidence="1">
    <location>
        <begin position="33"/>
        <end position="50"/>
    </location>
</feature>
<dbReference type="Gene3D" id="3.10.620.30">
    <property type="match status" value="1"/>
</dbReference>
<evidence type="ECO:0000313" key="3">
    <source>
        <dbReference type="EMBL" id="QEL16885.1"/>
    </source>
</evidence>
<evidence type="ECO:0000259" key="2">
    <source>
        <dbReference type="SMART" id="SM00460"/>
    </source>
</evidence>
<keyword evidence="1" id="KW-1133">Transmembrane helix</keyword>
<dbReference type="InterPro" id="IPR002931">
    <property type="entry name" value="Transglutaminase-like"/>
</dbReference>
<dbReference type="InterPro" id="IPR052901">
    <property type="entry name" value="Bact_TGase-like"/>
</dbReference>
<feature type="transmembrane region" description="Helical" evidence="1">
    <location>
        <begin position="91"/>
        <end position="110"/>
    </location>
</feature>
<keyword evidence="1" id="KW-0812">Transmembrane</keyword>
<accession>A0A5C1AE83</accession>
<dbReference type="Pfam" id="PF01841">
    <property type="entry name" value="Transglut_core"/>
    <property type="match status" value="1"/>
</dbReference>
<dbReference type="SUPFAM" id="SSF54001">
    <property type="entry name" value="Cysteine proteinases"/>
    <property type="match status" value="1"/>
</dbReference>
<feature type="transmembrane region" description="Helical" evidence="1">
    <location>
        <begin position="231"/>
        <end position="249"/>
    </location>
</feature>
<gene>
    <name evidence="3" type="ORF">PX52LOC_03860</name>
</gene>
<dbReference type="Pfam" id="PF13559">
    <property type="entry name" value="DUF4129"/>
    <property type="match status" value="1"/>
</dbReference>
<dbReference type="InterPro" id="IPR038765">
    <property type="entry name" value="Papain-like_cys_pep_sf"/>
</dbReference>
<keyword evidence="4" id="KW-1185">Reference proteome</keyword>
<feature type="transmembrane region" description="Helical" evidence="1">
    <location>
        <begin position="7"/>
        <end position="27"/>
    </location>
</feature>
<reference evidence="4" key="1">
    <citation type="submission" date="2019-08" db="EMBL/GenBank/DDBJ databases">
        <title>Limnoglobus roseus gen. nov., sp. nov., a novel freshwater planctomycete with a giant genome from the family Gemmataceae.</title>
        <authorList>
            <person name="Kulichevskaya I.S."/>
            <person name="Naumoff D.G."/>
            <person name="Miroshnikov K."/>
            <person name="Ivanova A."/>
            <person name="Philippov D.A."/>
            <person name="Hakobyan A."/>
            <person name="Rijpstra I.C."/>
            <person name="Sinninghe Damste J.S."/>
            <person name="Liesack W."/>
            <person name="Dedysh S.N."/>
        </authorList>
    </citation>
    <scope>NUCLEOTIDE SEQUENCE [LARGE SCALE GENOMIC DNA]</scope>
    <source>
        <strain evidence="4">PX52</strain>
    </source>
</reference>